<organism evidence="8 9">
    <name type="scientific">Candidatus Gottesmanbacteria bacterium RBG_13_45_10</name>
    <dbReference type="NCBI Taxonomy" id="1798370"/>
    <lineage>
        <taxon>Bacteria</taxon>
        <taxon>Candidatus Gottesmaniibacteriota</taxon>
    </lineage>
</organism>
<feature type="domain" description="Large ribosomal subunit protein uL15/eL18" evidence="7">
    <location>
        <begin position="86"/>
        <end position="139"/>
    </location>
</feature>
<dbReference type="SUPFAM" id="SSF52080">
    <property type="entry name" value="Ribosomal proteins L15p and L18e"/>
    <property type="match status" value="1"/>
</dbReference>
<dbReference type="InterPro" id="IPR021131">
    <property type="entry name" value="Ribosomal_uL15/eL18"/>
</dbReference>
<evidence type="ECO:0000256" key="3">
    <source>
        <dbReference type="ARBA" id="ARBA00023274"/>
    </source>
</evidence>
<dbReference type="AlphaFoldDB" id="A0A1F5ZH64"/>
<protein>
    <recommendedName>
        <fullName evidence="4">Large ribosomal subunit protein uL15</fullName>
    </recommendedName>
</protein>
<evidence type="ECO:0000256" key="1">
    <source>
        <dbReference type="ARBA" id="ARBA00007320"/>
    </source>
</evidence>
<dbReference type="Proteomes" id="UP000177268">
    <property type="component" value="Unassembled WGS sequence"/>
</dbReference>
<dbReference type="EMBL" id="MFIZ01000012">
    <property type="protein sequence ID" value="OGG11856.1"/>
    <property type="molecule type" value="Genomic_DNA"/>
</dbReference>
<evidence type="ECO:0000313" key="9">
    <source>
        <dbReference type="Proteomes" id="UP000177268"/>
    </source>
</evidence>
<dbReference type="Gene3D" id="3.100.10.10">
    <property type="match status" value="1"/>
</dbReference>
<evidence type="ECO:0000313" key="8">
    <source>
        <dbReference type="EMBL" id="OGG11856.1"/>
    </source>
</evidence>
<keyword evidence="2 4" id="KW-0689">Ribosomal protein</keyword>
<feature type="region of interest" description="Disordered" evidence="6">
    <location>
        <begin position="14"/>
        <end position="41"/>
    </location>
</feature>
<dbReference type="PANTHER" id="PTHR12934">
    <property type="entry name" value="50S RIBOSOMAL PROTEIN L15"/>
    <property type="match status" value="1"/>
</dbReference>
<reference evidence="8 9" key="1">
    <citation type="journal article" date="2016" name="Nat. Commun.">
        <title>Thousands of microbial genomes shed light on interconnected biogeochemical processes in an aquifer system.</title>
        <authorList>
            <person name="Anantharaman K."/>
            <person name="Brown C.T."/>
            <person name="Hug L.A."/>
            <person name="Sharon I."/>
            <person name="Castelle C.J."/>
            <person name="Probst A.J."/>
            <person name="Thomas B.C."/>
            <person name="Singh A."/>
            <person name="Wilkins M.J."/>
            <person name="Karaoz U."/>
            <person name="Brodie E.L."/>
            <person name="Williams K.H."/>
            <person name="Hubbard S.S."/>
            <person name="Banfield J.F."/>
        </authorList>
    </citation>
    <scope>NUCLEOTIDE SEQUENCE [LARGE SCALE GENOMIC DNA]</scope>
</reference>
<proteinExistence type="inferred from homology"/>
<dbReference type="HAMAP" id="MF_01341">
    <property type="entry name" value="Ribosomal_uL15"/>
    <property type="match status" value="1"/>
</dbReference>
<feature type="compositionally biased region" description="Basic residues" evidence="6">
    <location>
        <begin position="14"/>
        <end position="24"/>
    </location>
</feature>
<dbReference type="InterPro" id="IPR030878">
    <property type="entry name" value="Ribosomal_uL15"/>
</dbReference>
<dbReference type="GO" id="GO:0022625">
    <property type="term" value="C:cytosolic large ribosomal subunit"/>
    <property type="evidence" value="ECO:0007669"/>
    <property type="project" value="TreeGrafter"/>
</dbReference>
<dbReference type="InterPro" id="IPR005749">
    <property type="entry name" value="Ribosomal_uL15_bac-type"/>
</dbReference>
<dbReference type="GO" id="GO:0019843">
    <property type="term" value="F:rRNA binding"/>
    <property type="evidence" value="ECO:0007669"/>
    <property type="project" value="UniProtKB-UniRule"/>
</dbReference>
<dbReference type="STRING" id="1798370.A2Z00_00165"/>
<comment type="subunit">
    <text evidence="4">Part of the 50S ribosomal subunit.</text>
</comment>
<dbReference type="NCBIfam" id="TIGR01071">
    <property type="entry name" value="rplO_bact"/>
    <property type="match status" value="1"/>
</dbReference>
<dbReference type="GO" id="GO:0003735">
    <property type="term" value="F:structural constituent of ribosome"/>
    <property type="evidence" value="ECO:0007669"/>
    <property type="project" value="InterPro"/>
</dbReference>
<gene>
    <name evidence="4" type="primary">rplO</name>
    <name evidence="8" type="ORF">A2Z00_00165</name>
</gene>
<comment type="function">
    <text evidence="4">Binds to the 23S rRNA.</text>
</comment>
<accession>A0A1F5ZH64</accession>
<evidence type="ECO:0000256" key="4">
    <source>
        <dbReference type="HAMAP-Rule" id="MF_01341"/>
    </source>
</evidence>
<dbReference type="InterPro" id="IPR036227">
    <property type="entry name" value="Ribosomal_uL15/eL18_sf"/>
</dbReference>
<evidence type="ECO:0000256" key="2">
    <source>
        <dbReference type="ARBA" id="ARBA00022980"/>
    </source>
</evidence>
<dbReference type="InterPro" id="IPR001196">
    <property type="entry name" value="Ribosomal_uL15_CS"/>
</dbReference>
<dbReference type="GO" id="GO:0006412">
    <property type="term" value="P:translation"/>
    <property type="evidence" value="ECO:0007669"/>
    <property type="project" value="UniProtKB-UniRule"/>
</dbReference>
<comment type="similarity">
    <text evidence="1 4 5">Belongs to the universal ribosomal protein uL15 family.</text>
</comment>
<evidence type="ECO:0000256" key="6">
    <source>
        <dbReference type="SAM" id="MobiDB-lite"/>
    </source>
</evidence>
<comment type="caution">
    <text evidence="8">The sequence shown here is derived from an EMBL/GenBank/DDBJ whole genome shotgun (WGS) entry which is preliminary data.</text>
</comment>
<dbReference type="Pfam" id="PF00828">
    <property type="entry name" value="Ribosomal_L27A"/>
    <property type="match status" value="1"/>
</dbReference>
<keyword evidence="4" id="KW-0694">RNA-binding</keyword>
<keyword evidence="3 4" id="KW-0687">Ribonucleoprotein</keyword>
<evidence type="ECO:0000256" key="5">
    <source>
        <dbReference type="RuleBase" id="RU003888"/>
    </source>
</evidence>
<sequence>MNLSTLSPIVARSKKRIGRGHGSGKVKTAGRGTKGQNARDSMPLGFEGGQLSILKRLPLLRGKGRNHSQKRKAYPISVSVLSALPSGTVVTLATLRKYHMIDEDVTRVKVLGHGALSTKLTVAVPCSKSALRVIEKAGGILQKT</sequence>
<dbReference type="PANTHER" id="PTHR12934:SF11">
    <property type="entry name" value="LARGE RIBOSOMAL SUBUNIT PROTEIN UL15M"/>
    <property type="match status" value="1"/>
</dbReference>
<name>A0A1F5ZH64_9BACT</name>
<keyword evidence="4" id="KW-0699">rRNA-binding</keyword>
<dbReference type="PROSITE" id="PS00475">
    <property type="entry name" value="RIBOSOMAL_L15"/>
    <property type="match status" value="1"/>
</dbReference>
<evidence type="ECO:0000259" key="7">
    <source>
        <dbReference type="Pfam" id="PF00828"/>
    </source>
</evidence>